<evidence type="ECO:0000313" key="2">
    <source>
        <dbReference type="EMBL" id="MBB4968380.1"/>
    </source>
</evidence>
<sequence length="76" mass="8156">MFRYSTLGLAALMTSPALYHALVVQDLPVVDALTRFLIAVPVSAVLTGLLRMATARRPSYRVATAPVAAKAARTDR</sequence>
<keyword evidence="3" id="KW-1185">Reference proteome</keyword>
<keyword evidence="1" id="KW-1133">Transmembrane helix</keyword>
<dbReference type="AlphaFoldDB" id="A0A7W7T8A8"/>
<proteinExistence type="predicted"/>
<keyword evidence="1" id="KW-0812">Transmembrane</keyword>
<protein>
    <submittedName>
        <fullName evidence="2">Uncharacterized protein</fullName>
    </submittedName>
</protein>
<reference evidence="2 3" key="1">
    <citation type="submission" date="2020-08" db="EMBL/GenBank/DDBJ databases">
        <title>Sequencing the genomes of 1000 actinobacteria strains.</title>
        <authorList>
            <person name="Klenk H.-P."/>
        </authorList>
    </citation>
    <scope>NUCLEOTIDE SEQUENCE [LARGE SCALE GENOMIC DNA]</scope>
    <source>
        <strain evidence="2 3">DSM 45084</strain>
    </source>
</reference>
<evidence type="ECO:0000256" key="1">
    <source>
        <dbReference type="SAM" id="Phobius"/>
    </source>
</evidence>
<organism evidence="2 3">
    <name type="scientific">Saccharothrix violaceirubra</name>
    <dbReference type="NCBI Taxonomy" id="413306"/>
    <lineage>
        <taxon>Bacteria</taxon>
        <taxon>Bacillati</taxon>
        <taxon>Actinomycetota</taxon>
        <taxon>Actinomycetes</taxon>
        <taxon>Pseudonocardiales</taxon>
        <taxon>Pseudonocardiaceae</taxon>
        <taxon>Saccharothrix</taxon>
    </lineage>
</organism>
<dbReference type="RefSeq" id="WP_184673881.1">
    <property type="nucleotide sequence ID" value="NZ_BAABAI010000028.1"/>
</dbReference>
<dbReference type="Proteomes" id="UP000542674">
    <property type="component" value="Unassembled WGS sequence"/>
</dbReference>
<gene>
    <name evidence="2" type="ORF">F4559_005739</name>
</gene>
<keyword evidence="1" id="KW-0472">Membrane</keyword>
<comment type="caution">
    <text evidence="2">The sequence shown here is derived from an EMBL/GenBank/DDBJ whole genome shotgun (WGS) entry which is preliminary data.</text>
</comment>
<accession>A0A7W7T8A8</accession>
<feature type="transmembrane region" description="Helical" evidence="1">
    <location>
        <begin position="36"/>
        <end position="53"/>
    </location>
</feature>
<name>A0A7W7T8A8_9PSEU</name>
<evidence type="ECO:0000313" key="3">
    <source>
        <dbReference type="Proteomes" id="UP000542674"/>
    </source>
</evidence>
<dbReference type="EMBL" id="JACHJS010000001">
    <property type="protein sequence ID" value="MBB4968380.1"/>
    <property type="molecule type" value="Genomic_DNA"/>
</dbReference>